<proteinExistence type="predicted"/>
<evidence type="ECO:0000313" key="2">
    <source>
        <dbReference type="Proteomes" id="UP001141806"/>
    </source>
</evidence>
<dbReference type="AlphaFoldDB" id="A0A9Q0GS12"/>
<evidence type="ECO:0000313" key="1">
    <source>
        <dbReference type="EMBL" id="KAJ4953076.1"/>
    </source>
</evidence>
<protein>
    <submittedName>
        <fullName evidence="1">Uncharacterized protein</fullName>
    </submittedName>
</protein>
<organism evidence="1 2">
    <name type="scientific">Protea cynaroides</name>
    <dbReference type="NCBI Taxonomy" id="273540"/>
    <lineage>
        <taxon>Eukaryota</taxon>
        <taxon>Viridiplantae</taxon>
        <taxon>Streptophyta</taxon>
        <taxon>Embryophyta</taxon>
        <taxon>Tracheophyta</taxon>
        <taxon>Spermatophyta</taxon>
        <taxon>Magnoliopsida</taxon>
        <taxon>Proteales</taxon>
        <taxon>Proteaceae</taxon>
        <taxon>Protea</taxon>
    </lineage>
</organism>
<dbReference type="Proteomes" id="UP001141806">
    <property type="component" value="Unassembled WGS sequence"/>
</dbReference>
<reference evidence="1" key="1">
    <citation type="journal article" date="2023" name="Plant J.">
        <title>The genome of the king protea, Protea cynaroides.</title>
        <authorList>
            <person name="Chang J."/>
            <person name="Duong T.A."/>
            <person name="Schoeman C."/>
            <person name="Ma X."/>
            <person name="Roodt D."/>
            <person name="Barker N."/>
            <person name="Li Z."/>
            <person name="Van de Peer Y."/>
            <person name="Mizrachi E."/>
        </authorList>
    </citation>
    <scope>NUCLEOTIDE SEQUENCE</scope>
    <source>
        <tissue evidence="1">Young leaves</tissue>
    </source>
</reference>
<dbReference type="EMBL" id="JAMYWD010000012">
    <property type="protein sequence ID" value="KAJ4953076.1"/>
    <property type="molecule type" value="Genomic_DNA"/>
</dbReference>
<sequence length="99" mass="11528">MKAGNRYVPHNEWEIDLLHILCFCNSISVIEEFQRIEVELTPLRLRPSWFNPRHKIPPSSRPSPSIDGILTIRPSLNPKIFRLILRNAVLDVSSRSRTK</sequence>
<keyword evidence="2" id="KW-1185">Reference proteome</keyword>
<comment type="caution">
    <text evidence="1">The sequence shown here is derived from an EMBL/GenBank/DDBJ whole genome shotgun (WGS) entry which is preliminary data.</text>
</comment>
<name>A0A9Q0GS12_9MAGN</name>
<gene>
    <name evidence="1" type="ORF">NE237_029908</name>
</gene>
<accession>A0A9Q0GS12</accession>